<dbReference type="STRING" id="443218.AS9A_1468"/>
<protein>
    <submittedName>
        <fullName evidence="1">Uncharacterized protein</fullName>
    </submittedName>
</protein>
<dbReference type="AlphaFoldDB" id="F6EH84"/>
<dbReference type="EMBL" id="CP002786">
    <property type="protein sequence ID" value="AEF39920.1"/>
    <property type="molecule type" value="Genomic_DNA"/>
</dbReference>
<evidence type="ECO:0000313" key="2">
    <source>
        <dbReference type="Proteomes" id="UP000009235"/>
    </source>
</evidence>
<organism evidence="1 2">
    <name type="scientific">Hoyosella subflava (strain DSM 45089 / JCM 17490 / NBRC 109087 / DQS3-9A1)</name>
    <name type="common">Amycolicicoccus subflavus</name>
    <dbReference type="NCBI Taxonomy" id="443218"/>
    <lineage>
        <taxon>Bacteria</taxon>
        <taxon>Bacillati</taxon>
        <taxon>Actinomycetota</taxon>
        <taxon>Actinomycetes</taxon>
        <taxon>Mycobacteriales</taxon>
        <taxon>Hoyosellaceae</taxon>
        <taxon>Hoyosella</taxon>
    </lineage>
</organism>
<sequence>MAVRSVAAGPSAAGGHHHFRAVDQHCRRATAAAAIPATGPHCAEVGEVVDRLAPCAAGSVWRVAPARVACTPDLDVEDLPWLNVYGAADQPPEAALPSVIGVRCLPLPADRLDIHAALPLRHGIWLGTRIAVEDSDFQSCFLVGEENGRTLGGLGDR</sequence>
<dbReference type="KEGG" id="asd:AS9A_1468"/>
<evidence type="ECO:0000313" key="1">
    <source>
        <dbReference type="EMBL" id="AEF39920.1"/>
    </source>
</evidence>
<proteinExistence type="predicted"/>
<keyword evidence="2" id="KW-1185">Reference proteome</keyword>
<dbReference type="Proteomes" id="UP000009235">
    <property type="component" value="Chromosome"/>
</dbReference>
<reference evidence="1 2" key="1">
    <citation type="journal article" date="2011" name="J. Bacteriol.">
        <title>Complete genome sequence of Amycolicicoccus subflavus DQS3-9A1T, an actinomycete isolated from crude oil-polluted soil.</title>
        <authorList>
            <person name="Cai M."/>
            <person name="Chen W.M."/>
            <person name="Nie Y."/>
            <person name="Chi C.Q."/>
            <person name="Wang Y.N."/>
            <person name="Tang Y.Q."/>
            <person name="Li G.Y."/>
            <person name="Wu X.L."/>
        </authorList>
    </citation>
    <scope>NUCLEOTIDE SEQUENCE [LARGE SCALE GENOMIC DNA]</scope>
    <source>
        <strain evidence="2">DSM 45089 / DQS3-9A1</strain>
    </source>
</reference>
<gene>
    <name evidence="1" type="ordered locus">AS9A_1468</name>
</gene>
<name>F6EH84_HOYSD</name>
<dbReference type="HOGENOM" id="CLU_1674275_0_0_11"/>
<accession>F6EH84</accession>